<evidence type="ECO:0008006" key="4">
    <source>
        <dbReference type="Google" id="ProtNLM"/>
    </source>
</evidence>
<protein>
    <recommendedName>
        <fullName evidence="4">CAAX protease</fullName>
    </recommendedName>
</protein>
<dbReference type="Proteomes" id="UP000183039">
    <property type="component" value="Unassembled WGS sequence"/>
</dbReference>
<name>A0AA91GCP5_9ENTE</name>
<feature type="transmembrane region" description="Helical" evidence="1">
    <location>
        <begin position="85"/>
        <end position="105"/>
    </location>
</feature>
<dbReference type="AlphaFoldDB" id="A0AA91GCP5"/>
<feature type="transmembrane region" description="Helical" evidence="1">
    <location>
        <begin position="7"/>
        <end position="29"/>
    </location>
</feature>
<keyword evidence="1" id="KW-0472">Membrane</keyword>
<feature type="transmembrane region" description="Helical" evidence="1">
    <location>
        <begin position="41"/>
        <end position="64"/>
    </location>
</feature>
<feature type="transmembrane region" description="Helical" evidence="1">
    <location>
        <begin position="189"/>
        <end position="207"/>
    </location>
</feature>
<dbReference type="EMBL" id="JXLC01000004">
    <property type="protein sequence ID" value="OJG92862.1"/>
    <property type="molecule type" value="Genomic_DNA"/>
</dbReference>
<feature type="transmembrane region" description="Helical" evidence="1">
    <location>
        <begin position="214"/>
        <end position="235"/>
    </location>
</feature>
<comment type="caution">
    <text evidence="2">The sequence shown here is derived from an EMBL/GenBank/DDBJ whole genome shotgun (WGS) entry which is preliminary data.</text>
</comment>
<sequence length="292" mass="33529">MKEKKRYLATYLLLAFGICWGILAVYFIFNDTLKTIFGELTLANPLVMIALYAPTLSGLIVYFMQGGAKGVKGVLGRLIPRKKDLWWFPFLFVIALLFYAVMHYGSKILGFEVPDNDFTLAEMVREAFINLFEETGLIGGAFGWVGFLLPYLQTKFKDNKIPALLTGFAFGFFVLPGYVVSSFETATLYPFYVAQLMAFMLFFSYIFNATEGSILMFIYTFWLIASGSRLKLYYFDPKVQILQLVFFCILSVMMYQLAKKGIIEQKLQLFPDYIYQKQSEKGEQPIEKEEVV</sequence>
<evidence type="ECO:0000256" key="1">
    <source>
        <dbReference type="SAM" id="Phobius"/>
    </source>
</evidence>
<gene>
    <name evidence="2" type="ORF">RV15_GL002807</name>
</gene>
<feature type="transmembrane region" description="Helical" evidence="1">
    <location>
        <begin position="135"/>
        <end position="152"/>
    </location>
</feature>
<keyword evidence="1" id="KW-0812">Transmembrane</keyword>
<feature type="transmembrane region" description="Helical" evidence="1">
    <location>
        <begin position="241"/>
        <end position="258"/>
    </location>
</feature>
<keyword evidence="1" id="KW-1133">Transmembrane helix</keyword>
<reference evidence="2 3" key="1">
    <citation type="submission" date="2014-12" db="EMBL/GenBank/DDBJ databases">
        <title>Draft genome sequences of 29 type strains of Enterococci.</title>
        <authorList>
            <person name="Zhong Z."/>
            <person name="Sun Z."/>
            <person name="Liu W."/>
            <person name="Zhang W."/>
            <person name="Zhang H."/>
        </authorList>
    </citation>
    <scope>NUCLEOTIDE SEQUENCE [LARGE SCALE GENOMIC DNA]</scope>
    <source>
        <strain evidence="2 3">DSM 22801</strain>
    </source>
</reference>
<feature type="transmembrane region" description="Helical" evidence="1">
    <location>
        <begin position="164"/>
        <end position="183"/>
    </location>
</feature>
<organism evidence="2 3">
    <name type="scientific">Enterococcus silesiacus</name>
    <dbReference type="NCBI Taxonomy" id="332949"/>
    <lineage>
        <taxon>Bacteria</taxon>
        <taxon>Bacillati</taxon>
        <taxon>Bacillota</taxon>
        <taxon>Bacilli</taxon>
        <taxon>Lactobacillales</taxon>
        <taxon>Enterococcaceae</taxon>
        <taxon>Enterococcus</taxon>
    </lineage>
</organism>
<evidence type="ECO:0000313" key="3">
    <source>
        <dbReference type="Proteomes" id="UP000183039"/>
    </source>
</evidence>
<accession>A0AA91GCP5</accession>
<evidence type="ECO:0000313" key="2">
    <source>
        <dbReference type="EMBL" id="OJG92862.1"/>
    </source>
</evidence>
<proteinExistence type="predicted"/>
<dbReference type="RefSeq" id="WP_245791237.1">
    <property type="nucleotide sequence ID" value="NZ_JXLC01000004.1"/>
</dbReference>